<evidence type="ECO:0000313" key="13">
    <source>
        <dbReference type="EMBL" id="GHI25735.1"/>
    </source>
</evidence>
<dbReference type="EMBL" id="BNDW01000066">
    <property type="protein sequence ID" value="GHI24641.1"/>
    <property type="molecule type" value="Genomic_DNA"/>
</dbReference>
<accession>A0ABQ3P5Q0</accession>
<evidence type="ECO:0000313" key="3">
    <source>
        <dbReference type="EMBL" id="GHI20486.1"/>
    </source>
</evidence>
<name>A0ABQ3P5Q0_9ACTN</name>
<proteinExistence type="predicted"/>
<dbReference type="EMBL" id="BNDW01000043">
    <property type="protein sequence ID" value="GHI24225.1"/>
    <property type="molecule type" value="Genomic_DNA"/>
</dbReference>
<organism evidence="1 17">
    <name type="scientific">Streptomyces hydrogenans</name>
    <dbReference type="NCBI Taxonomy" id="1873719"/>
    <lineage>
        <taxon>Bacteria</taxon>
        <taxon>Bacillati</taxon>
        <taxon>Actinomycetota</taxon>
        <taxon>Actinomycetes</taxon>
        <taxon>Kitasatosporales</taxon>
        <taxon>Streptomycetaceae</taxon>
        <taxon>Streptomyces</taxon>
    </lineage>
</organism>
<evidence type="ECO:0000313" key="9">
    <source>
        <dbReference type="EMBL" id="GHI24661.1"/>
    </source>
</evidence>
<dbReference type="EMBL" id="BNDW01000078">
    <property type="protein sequence ID" value="GHI25536.1"/>
    <property type="molecule type" value="Genomic_DNA"/>
</dbReference>
<dbReference type="EMBL" id="BNDW01000015">
    <property type="protein sequence ID" value="GHI20469.1"/>
    <property type="molecule type" value="Genomic_DNA"/>
</dbReference>
<dbReference type="EMBL" id="BNDW01000015">
    <property type="protein sequence ID" value="GHI20486.1"/>
    <property type="molecule type" value="Genomic_DNA"/>
</dbReference>
<evidence type="ECO:0000313" key="5">
    <source>
        <dbReference type="EMBL" id="GHI23379.1"/>
    </source>
</evidence>
<dbReference type="EMBL" id="BNDW01000083">
    <property type="protein sequence ID" value="GHI25624.1"/>
    <property type="molecule type" value="Genomic_DNA"/>
</dbReference>
<dbReference type="EMBL" id="BNDW01000036">
    <property type="protein sequence ID" value="GHI23379.1"/>
    <property type="molecule type" value="Genomic_DNA"/>
</dbReference>
<dbReference type="EMBL" id="BNDW01000108">
    <property type="protein sequence ID" value="GHI26953.1"/>
    <property type="molecule type" value="Genomic_DNA"/>
</dbReference>
<evidence type="ECO:0000313" key="16">
    <source>
        <dbReference type="EMBL" id="GHI27989.1"/>
    </source>
</evidence>
<evidence type="ECO:0000313" key="4">
    <source>
        <dbReference type="EMBL" id="GHI22946.1"/>
    </source>
</evidence>
<dbReference type="EMBL" id="BNDW01000067">
    <property type="protein sequence ID" value="GHI24661.1"/>
    <property type="molecule type" value="Genomic_DNA"/>
</dbReference>
<dbReference type="Proteomes" id="UP001052739">
    <property type="component" value="Unassembled WGS sequence"/>
</dbReference>
<evidence type="ECO:0000313" key="11">
    <source>
        <dbReference type="EMBL" id="GHI25624.1"/>
    </source>
</evidence>
<keyword evidence="17" id="KW-1185">Reference proteome</keyword>
<dbReference type="EMBL" id="BNDW01000034">
    <property type="protein sequence ID" value="GHI22946.1"/>
    <property type="molecule type" value="Genomic_DNA"/>
</dbReference>
<dbReference type="EMBL" id="BNDW01000118">
    <property type="protein sequence ID" value="GHI27989.1"/>
    <property type="molecule type" value="Genomic_DNA"/>
</dbReference>
<evidence type="ECO:0000313" key="14">
    <source>
        <dbReference type="EMBL" id="GHI26826.1"/>
    </source>
</evidence>
<dbReference type="EMBL" id="BNDW01000103">
    <property type="protein sequence ID" value="GHI26826.1"/>
    <property type="molecule type" value="Genomic_DNA"/>
</dbReference>
<evidence type="ECO:0000313" key="1">
    <source>
        <dbReference type="EMBL" id="GHI20346.1"/>
    </source>
</evidence>
<protein>
    <submittedName>
        <fullName evidence="1">Uncharacterized protein</fullName>
    </submittedName>
</protein>
<evidence type="ECO:0000313" key="15">
    <source>
        <dbReference type="EMBL" id="GHI26953.1"/>
    </source>
</evidence>
<evidence type="ECO:0000313" key="8">
    <source>
        <dbReference type="EMBL" id="GHI24641.1"/>
    </source>
</evidence>
<dbReference type="EMBL" id="BNDW01000088">
    <property type="protein sequence ID" value="GHI25735.1"/>
    <property type="molecule type" value="Genomic_DNA"/>
</dbReference>
<evidence type="ECO:0000313" key="10">
    <source>
        <dbReference type="EMBL" id="GHI25536.1"/>
    </source>
</evidence>
<sequence length="153" mass="17057">MAYEDRTYHGIQQGPASEGEWHPARLLVEVPEFGPTERQYGITVLRELVEPEGGGFGWGYNGGGTSAAAAAILADALDLGDPEKAGLGYAFSEDPMLADLREDFCDDVLSQFYDRWRLRRGAVLRWARTWYLQRGIDELPAVLRELPPLQSQS</sequence>
<evidence type="ECO:0000313" key="12">
    <source>
        <dbReference type="EMBL" id="GHI25725.1"/>
    </source>
</evidence>
<gene>
    <name evidence="1" type="ORF">Shyd_17170</name>
    <name evidence="2" type="ORF">Shyd_18400</name>
    <name evidence="3" type="ORF">Shyd_18570</name>
    <name evidence="4" type="ORF">Shyd_43170</name>
    <name evidence="5" type="ORF">Shyd_47500</name>
    <name evidence="6" type="ORF">Shyd_55960</name>
    <name evidence="7" type="ORF">Shyd_58340</name>
    <name evidence="8" type="ORF">Shyd_60120</name>
    <name evidence="9" type="ORF">Shyd_60320</name>
    <name evidence="10" type="ORF">Shyd_69070</name>
    <name evidence="11" type="ORF">Shyd_69950</name>
    <name evidence="12" type="ORF">Shyd_70960</name>
    <name evidence="13" type="ORF">Shyd_71060</name>
    <name evidence="14" type="ORF">Shyd_81970</name>
    <name evidence="15" type="ORF">Shyd_83240</name>
    <name evidence="16" type="ORF">Shyd_93600</name>
</gene>
<evidence type="ECO:0000313" key="2">
    <source>
        <dbReference type="EMBL" id="GHI20469.1"/>
    </source>
</evidence>
<dbReference type="EMBL" id="BNDW01000087">
    <property type="protein sequence ID" value="GHI25725.1"/>
    <property type="molecule type" value="Genomic_DNA"/>
</dbReference>
<reference evidence="1" key="1">
    <citation type="submission" date="2024-05" db="EMBL/GenBank/DDBJ databases">
        <title>Whole genome shotgun sequence of Streptomyces hydrogenans NBRC 13475.</title>
        <authorList>
            <person name="Komaki H."/>
            <person name="Tamura T."/>
        </authorList>
    </citation>
    <scope>NUCLEOTIDE SEQUENCE</scope>
    <source>
        <strain evidence="1">NBRC 13475</strain>
    </source>
</reference>
<evidence type="ECO:0000313" key="6">
    <source>
        <dbReference type="EMBL" id="GHI24225.1"/>
    </source>
</evidence>
<dbReference type="RefSeq" id="WP_190224987.1">
    <property type="nucleotide sequence ID" value="NZ_BNBS01000081.1"/>
</dbReference>
<comment type="caution">
    <text evidence="1">The sequence shown here is derived from an EMBL/GenBank/DDBJ whole genome shotgun (WGS) entry which is preliminary data.</text>
</comment>
<dbReference type="EMBL" id="BNDW01000058">
    <property type="protein sequence ID" value="GHI24463.1"/>
    <property type="molecule type" value="Genomic_DNA"/>
</dbReference>
<evidence type="ECO:0000313" key="17">
    <source>
        <dbReference type="Proteomes" id="UP001052739"/>
    </source>
</evidence>
<dbReference type="EMBL" id="BNDW01000008">
    <property type="protein sequence ID" value="GHI20346.1"/>
    <property type="molecule type" value="Genomic_DNA"/>
</dbReference>
<evidence type="ECO:0000313" key="7">
    <source>
        <dbReference type="EMBL" id="GHI24463.1"/>
    </source>
</evidence>
<dbReference type="InterPro" id="IPR046164">
    <property type="entry name" value="DUF6166"/>
</dbReference>
<dbReference type="Pfam" id="PF19663">
    <property type="entry name" value="DUF6166"/>
    <property type="match status" value="1"/>
</dbReference>